<protein>
    <recommendedName>
        <fullName evidence="3">Small-conductance mechanosensitive channel</fullName>
    </recommendedName>
</protein>
<keyword evidence="1" id="KW-0472">Membrane</keyword>
<evidence type="ECO:0000313" key="2">
    <source>
        <dbReference type="EMBL" id="VAW75481.1"/>
    </source>
</evidence>
<gene>
    <name evidence="2" type="ORF">MNBD_GAMMA12-914</name>
</gene>
<dbReference type="AlphaFoldDB" id="A0A3B0Y790"/>
<dbReference type="SUPFAM" id="SSF82689">
    <property type="entry name" value="Mechanosensitive channel protein MscS (YggB), C-terminal domain"/>
    <property type="match status" value="1"/>
</dbReference>
<reference evidence="2" key="1">
    <citation type="submission" date="2018-06" db="EMBL/GenBank/DDBJ databases">
        <authorList>
            <person name="Zhirakovskaya E."/>
        </authorList>
    </citation>
    <scope>NUCLEOTIDE SEQUENCE</scope>
</reference>
<feature type="transmembrane region" description="Helical" evidence="1">
    <location>
        <begin position="84"/>
        <end position="105"/>
    </location>
</feature>
<evidence type="ECO:0008006" key="3">
    <source>
        <dbReference type="Google" id="ProtNLM"/>
    </source>
</evidence>
<proteinExistence type="predicted"/>
<feature type="transmembrane region" description="Helical" evidence="1">
    <location>
        <begin position="16"/>
        <end position="33"/>
    </location>
</feature>
<keyword evidence="1" id="KW-0812">Transmembrane</keyword>
<dbReference type="InterPro" id="IPR011066">
    <property type="entry name" value="MscS_channel_C_sf"/>
</dbReference>
<name>A0A3B0Y790_9ZZZZ</name>
<feature type="transmembrane region" description="Helical" evidence="1">
    <location>
        <begin position="155"/>
        <end position="175"/>
    </location>
</feature>
<feature type="transmembrane region" description="Helical" evidence="1">
    <location>
        <begin position="53"/>
        <end position="72"/>
    </location>
</feature>
<evidence type="ECO:0000256" key="1">
    <source>
        <dbReference type="SAM" id="Phobius"/>
    </source>
</evidence>
<feature type="transmembrane region" description="Helical" evidence="1">
    <location>
        <begin position="129"/>
        <end position="149"/>
    </location>
</feature>
<accession>A0A3B0Y790</accession>
<sequence>MTDWTDIFTRIDTLDYFVFSLNILIFIFSRIIVESLPSRSNNSISKRLWSLRIINLFLFASFFLVVLLSPYIKFVDFSILKKLSGTGITLLVSFLLVHFIQIMLVRRYGRSREIEGTEYHTQTYQSEGYGLLVFIIAVIMVFLIILNIWNMTDWLKATSVLGGLLLVLFATKDVWVPDNINGLMLLYNGNIEPGSLIQIKELDILAIVMQISLTQTVLRDLVQRNQIVIPNTRLRRAKVEVLTKATSSGLIQYAEFNIAYGYEVAEVEAMLLSVWTKACEECNAINIEKEPKIRVFNNSDHAVSWHLFYYVSNVYRLSDAQYGIQKAAYEVSLETGITLQTPTTHQVEMIQP</sequence>
<keyword evidence="1" id="KW-1133">Transmembrane helix</keyword>
<dbReference type="GO" id="GO:0016020">
    <property type="term" value="C:membrane"/>
    <property type="evidence" value="ECO:0007669"/>
    <property type="project" value="InterPro"/>
</dbReference>
<organism evidence="2">
    <name type="scientific">hydrothermal vent metagenome</name>
    <dbReference type="NCBI Taxonomy" id="652676"/>
    <lineage>
        <taxon>unclassified sequences</taxon>
        <taxon>metagenomes</taxon>
        <taxon>ecological metagenomes</taxon>
    </lineage>
</organism>
<dbReference type="EMBL" id="UOFL01000083">
    <property type="protein sequence ID" value="VAW75481.1"/>
    <property type="molecule type" value="Genomic_DNA"/>
</dbReference>